<proteinExistence type="predicted"/>
<sequence length="86" mass="9424">MSPRPTRLLLRQLAPDPAGDAGGSLLTAREPEIVRLATKGHTNDDIAADLSISVPTVTSHSRSIRQKIRGSTRVHIVIWAYEDNVR</sequence>
<dbReference type="Gene3D" id="1.10.10.10">
    <property type="entry name" value="Winged helix-like DNA-binding domain superfamily/Winged helix DNA-binding domain"/>
    <property type="match status" value="1"/>
</dbReference>
<accession>A0A6J6CT37</accession>
<dbReference type="SUPFAM" id="SSF46894">
    <property type="entry name" value="C-terminal effector domain of the bipartite response regulators"/>
    <property type="match status" value="1"/>
</dbReference>
<protein>
    <submittedName>
        <fullName evidence="5">Unannotated protein</fullName>
    </submittedName>
</protein>
<dbReference type="Pfam" id="PF00196">
    <property type="entry name" value="GerE"/>
    <property type="match status" value="1"/>
</dbReference>
<dbReference type="InterPro" id="IPR016032">
    <property type="entry name" value="Sig_transdc_resp-reg_C-effctor"/>
</dbReference>
<dbReference type="GO" id="GO:0006355">
    <property type="term" value="P:regulation of DNA-templated transcription"/>
    <property type="evidence" value="ECO:0007669"/>
    <property type="project" value="InterPro"/>
</dbReference>
<dbReference type="EMBL" id="CAEZSR010000034">
    <property type="protein sequence ID" value="CAB4553363.1"/>
    <property type="molecule type" value="Genomic_DNA"/>
</dbReference>
<dbReference type="GO" id="GO:0003677">
    <property type="term" value="F:DNA binding"/>
    <property type="evidence" value="ECO:0007669"/>
    <property type="project" value="UniProtKB-KW"/>
</dbReference>
<gene>
    <name evidence="5" type="ORF">UFOPK1493_01236</name>
</gene>
<evidence type="ECO:0000313" key="5">
    <source>
        <dbReference type="EMBL" id="CAB4553363.1"/>
    </source>
</evidence>
<reference evidence="5" key="1">
    <citation type="submission" date="2020-05" db="EMBL/GenBank/DDBJ databases">
        <authorList>
            <person name="Chiriac C."/>
            <person name="Salcher M."/>
            <person name="Ghai R."/>
            <person name="Kavagutti S V."/>
        </authorList>
    </citation>
    <scope>NUCLEOTIDE SEQUENCE</scope>
</reference>
<dbReference type="PANTHER" id="PTHR44688:SF16">
    <property type="entry name" value="DNA-BINDING TRANSCRIPTIONAL ACTIVATOR DEVR_DOSR"/>
    <property type="match status" value="1"/>
</dbReference>
<dbReference type="PRINTS" id="PR00038">
    <property type="entry name" value="HTHLUXR"/>
</dbReference>
<keyword evidence="1" id="KW-0805">Transcription regulation</keyword>
<feature type="domain" description="HTH luxR-type" evidence="4">
    <location>
        <begin position="19"/>
        <end position="84"/>
    </location>
</feature>
<dbReference type="InterPro" id="IPR000792">
    <property type="entry name" value="Tscrpt_reg_LuxR_C"/>
</dbReference>
<dbReference type="AlphaFoldDB" id="A0A6J6CT37"/>
<dbReference type="SMART" id="SM00421">
    <property type="entry name" value="HTH_LUXR"/>
    <property type="match status" value="1"/>
</dbReference>
<dbReference type="PROSITE" id="PS50043">
    <property type="entry name" value="HTH_LUXR_2"/>
    <property type="match status" value="1"/>
</dbReference>
<evidence type="ECO:0000259" key="4">
    <source>
        <dbReference type="PROSITE" id="PS50043"/>
    </source>
</evidence>
<evidence type="ECO:0000256" key="2">
    <source>
        <dbReference type="ARBA" id="ARBA00023125"/>
    </source>
</evidence>
<dbReference type="InterPro" id="IPR036388">
    <property type="entry name" value="WH-like_DNA-bd_sf"/>
</dbReference>
<organism evidence="5">
    <name type="scientific">freshwater metagenome</name>
    <dbReference type="NCBI Taxonomy" id="449393"/>
    <lineage>
        <taxon>unclassified sequences</taxon>
        <taxon>metagenomes</taxon>
        <taxon>ecological metagenomes</taxon>
    </lineage>
</organism>
<evidence type="ECO:0000256" key="3">
    <source>
        <dbReference type="ARBA" id="ARBA00023163"/>
    </source>
</evidence>
<name>A0A6J6CT37_9ZZZZ</name>
<dbReference type="PROSITE" id="PS00622">
    <property type="entry name" value="HTH_LUXR_1"/>
    <property type="match status" value="1"/>
</dbReference>
<dbReference type="PANTHER" id="PTHR44688">
    <property type="entry name" value="DNA-BINDING TRANSCRIPTIONAL ACTIVATOR DEVR_DOSR"/>
    <property type="match status" value="1"/>
</dbReference>
<dbReference type="CDD" id="cd06170">
    <property type="entry name" value="LuxR_C_like"/>
    <property type="match status" value="1"/>
</dbReference>
<keyword evidence="3" id="KW-0804">Transcription</keyword>
<evidence type="ECO:0000256" key="1">
    <source>
        <dbReference type="ARBA" id="ARBA00023015"/>
    </source>
</evidence>
<keyword evidence="2" id="KW-0238">DNA-binding</keyword>